<dbReference type="Gene3D" id="3.30.450.260">
    <property type="entry name" value="Haem NO binding associated domain"/>
    <property type="match status" value="1"/>
</dbReference>
<evidence type="ECO:0000313" key="3">
    <source>
        <dbReference type="Proteomes" id="UP000294562"/>
    </source>
</evidence>
<dbReference type="Gene3D" id="3.30.70.270">
    <property type="match status" value="1"/>
</dbReference>
<dbReference type="CDD" id="cd01949">
    <property type="entry name" value="GGDEF"/>
    <property type="match status" value="1"/>
</dbReference>
<accession>A0A4R6AVX8</accession>
<comment type="caution">
    <text evidence="2">The sequence shown here is derived from an EMBL/GenBank/DDBJ whole genome shotgun (WGS) entry which is preliminary data.</text>
</comment>
<dbReference type="OrthoDB" id="9812260at2"/>
<dbReference type="PANTHER" id="PTHR46663:SF4">
    <property type="entry name" value="DIGUANYLATE CYCLASE DGCT-RELATED"/>
    <property type="match status" value="1"/>
</dbReference>
<dbReference type="InterPro" id="IPR000160">
    <property type="entry name" value="GGDEF_dom"/>
</dbReference>
<keyword evidence="3" id="KW-1185">Reference proteome</keyword>
<dbReference type="PANTHER" id="PTHR46663">
    <property type="entry name" value="DIGUANYLATE CYCLASE DGCT-RELATED"/>
    <property type="match status" value="1"/>
</dbReference>
<evidence type="ECO:0000259" key="1">
    <source>
        <dbReference type="PROSITE" id="PS50887"/>
    </source>
</evidence>
<feature type="domain" description="GGDEF" evidence="1">
    <location>
        <begin position="213"/>
        <end position="347"/>
    </location>
</feature>
<dbReference type="InterPro" id="IPR029787">
    <property type="entry name" value="Nucleotide_cyclase"/>
</dbReference>
<dbReference type="InterPro" id="IPR052163">
    <property type="entry name" value="DGC-Regulatory_Protein"/>
</dbReference>
<proteinExistence type="predicted"/>
<dbReference type="PROSITE" id="PS50887">
    <property type="entry name" value="GGDEF"/>
    <property type="match status" value="1"/>
</dbReference>
<dbReference type="EMBL" id="SMZO01000021">
    <property type="protein sequence ID" value="TDL87835.1"/>
    <property type="molecule type" value="Genomic_DNA"/>
</dbReference>
<dbReference type="InterPro" id="IPR043128">
    <property type="entry name" value="Rev_trsase/Diguanyl_cyclase"/>
</dbReference>
<reference evidence="2 3" key="1">
    <citation type="submission" date="2019-03" db="EMBL/GenBank/DDBJ databases">
        <title>Rhodobacteraceae bacterium SM1902, a new member of the family Rhodobacteraceae isolated from Yantai.</title>
        <authorList>
            <person name="Sun Y."/>
        </authorList>
    </citation>
    <scope>NUCLEOTIDE SEQUENCE [LARGE SCALE GENOMIC DNA]</scope>
    <source>
        <strain evidence="2 3">SM1902</strain>
    </source>
</reference>
<dbReference type="InterPro" id="IPR042463">
    <property type="entry name" value="HNOB_dom_associated_sf"/>
</dbReference>
<dbReference type="SMART" id="SM00267">
    <property type="entry name" value="GGDEF"/>
    <property type="match status" value="1"/>
</dbReference>
<dbReference type="SUPFAM" id="SSF55073">
    <property type="entry name" value="Nucleotide cyclase"/>
    <property type="match status" value="1"/>
</dbReference>
<dbReference type="Proteomes" id="UP000294562">
    <property type="component" value="Unassembled WGS sequence"/>
</dbReference>
<evidence type="ECO:0000313" key="2">
    <source>
        <dbReference type="EMBL" id="TDL87835.1"/>
    </source>
</evidence>
<sequence>MDQRQSSECGVFRGATISTGGGKLTQQVDDLGPAARDALMPMHILAGPDGVIHHVGPTMTKVSSADDLTGANLFDVFTVRRPHGIRNISEFLRHSGVRLQIQFRDPPNTQFKGIIVPCRDGVLLNLAFGTSIVEAIRAHDLKGGDFAPTDLTVEMLYLLEAKATILEEWRRLNSRLQSARSAAEEQAFTDTLTGLRNRRAMDHVLDRLVSDGHPFGLIHLDLDYFKAVNDTLGHAAGDHVLQVAARAMVDVTRAEDTLVRAGGDEFVLILPGLVDAARLLDLSRRLIQRLQEPILFEGRTCQISGSAGITVSHGGGVLPVAHLLEQADRALYFSKNAGRGRATTYAEDLPVLSGVSSGH</sequence>
<protein>
    <submittedName>
        <fullName evidence="2">Diguanylate cyclase</fullName>
    </submittedName>
</protein>
<gene>
    <name evidence="2" type="ORF">E2L05_10880</name>
</gene>
<dbReference type="AlphaFoldDB" id="A0A4R6AVX8"/>
<dbReference type="RefSeq" id="WP_133342939.1">
    <property type="nucleotide sequence ID" value="NZ_SMZO01000021.1"/>
</dbReference>
<dbReference type="NCBIfam" id="TIGR00254">
    <property type="entry name" value="GGDEF"/>
    <property type="match status" value="1"/>
</dbReference>
<organism evidence="2 3">
    <name type="scientific">Meridianimarinicoccus aquatilis</name>
    <dbReference type="NCBI Taxonomy" id="2552766"/>
    <lineage>
        <taxon>Bacteria</taxon>
        <taxon>Pseudomonadati</taxon>
        <taxon>Pseudomonadota</taxon>
        <taxon>Alphaproteobacteria</taxon>
        <taxon>Rhodobacterales</taxon>
        <taxon>Paracoccaceae</taxon>
        <taxon>Meridianimarinicoccus</taxon>
    </lineage>
</organism>
<dbReference type="Pfam" id="PF00990">
    <property type="entry name" value="GGDEF"/>
    <property type="match status" value="1"/>
</dbReference>
<name>A0A4R6AVX8_9RHOB</name>